<feature type="region of interest" description="Disordered" evidence="2">
    <location>
        <begin position="369"/>
        <end position="444"/>
    </location>
</feature>
<comment type="similarity">
    <text evidence="1">Belongs to the arrestin family.</text>
</comment>
<dbReference type="Proteomes" id="UP001178508">
    <property type="component" value="Chromosome 12"/>
</dbReference>
<dbReference type="Pfam" id="PF02752">
    <property type="entry name" value="Arrestin_C"/>
    <property type="match status" value="1"/>
</dbReference>
<sequence>MPAIRSLTMTIDALNEYETFSERDTITGKVTLVLIKETTVETLFIKAKGDAEVRWTKKHGDRTHTYSAHKRYFKLKDFLIPEQPKDTVLLSGTHVYKFNFHIPPGSFPSSFWGTHGKIVYKLEVNLSRSWRMDRTVEKEIRFVSKSFPNPQSLMLQQVGSTKKEMGLFSKGSVHMEATVDKKAYAPGETIIAVAKINNTSSSEMTPKFSLIQDVVYRASGSTKHESSVILKMHDSSVKAQTQKQVKCAMKLPPEMTQTIQNCEIISVEYRLKVYLDISFAFDPEIVFPVVICPSSLASVFHPGVAAQTSPAGAVGGPSNSDFPPQAVPMGPYPPSPRSGGYGYPGAAWYSPSPVSPNYPPTSAYPDQPAYMSGGYNNLQPRQGSPYGSPFSSASSSTLHPPPSAPAFSLTPSAPELQPPAPIAPNAPSPTPNFNVSPTAPAYNSLPSALMMNTDFLSQSDEAPPAYSVLFPSSVNEQSDGQ</sequence>
<dbReference type="InterPro" id="IPR050357">
    <property type="entry name" value="Arrestin_domain-protein"/>
</dbReference>
<dbReference type="PANTHER" id="PTHR11188">
    <property type="entry name" value="ARRESTIN DOMAIN CONTAINING PROTEIN"/>
    <property type="match status" value="1"/>
</dbReference>
<dbReference type="InterPro" id="IPR014756">
    <property type="entry name" value="Ig_E-set"/>
</dbReference>
<dbReference type="InterPro" id="IPR014752">
    <property type="entry name" value="Arrestin-like_C"/>
</dbReference>
<dbReference type="Pfam" id="PF00339">
    <property type="entry name" value="Arrestin_N"/>
    <property type="match status" value="1"/>
</dbReference>
<dbReference type="SMART" id="SM01017">
    <property type="entry name" value="Arrestin_C"/>
    <property type="match status" value="1"/>
</dbReference>
<dbReference type="PANTHER" id="PTHR11188:SF135">
    <property type="entry name" value="ARRESTIN DOMAIN CONTAINING 3-LIKE-RELATED"/>
    <property type="match status" value="1"/>
</dbReference>
<name>A0AAV1G7G4_XYRNO</name>
<feature type="domain" description="Arrestin C-terminal-like" evidence="3">
    <location>
        <begin position="169"/>
        <end position="296"/>
    </location>
</feature>
<protein>
    <submittedName>
        <fullName evidence="4">Arrestin domain-containing protein 3-like</fullName>
    </submittedName>
</protein>
<feature type="compositionally biased region" description="Low complexity" evidence="2">
    <location>
        <begin position="384"/>
        <end position="398"/>
    </location>
</feature>
<organism evidence="4 5">
    <name type="scientific">Xyrichtys novacula</name>
    <name type="common">Pearly razorfish</name>
    <name type="synonym">Hemipteronotus novacula</name>
    <dbReference type="NCBI Taxonomy" id="13765"/>
    <lineage>
        <taxon>Eukaryota</taxon>
        <taxon>Metazoa</taxon>
        <taxon>Chordata</taxon>
        <taxon>Craniata</taxon>
        <taxon>Vertebrata</taxon>
        <taxon>Euteleostomi</taxon>
        <taxon>Actinopterygii</taxon>
        <taxon>Neopterygii</taxon>
        <taxon>Teleostei</taxon>
        <taxon>Neoteleostei</taxon>
        <taxon>Acanthomorphata</taxon>
        <taxon>Eupercaria</taxon>
        <taxon>Labriformes</taxon>
        <taxon>Labridae</taxon>
        <taxon>Xyrichtys</taxon>
    </lineage>
</organism>
<dbReference type="SUPFAM" id="SSF81296">
    <property type="entry name" value="E set domains"/>
    <property type="match status" value="2"/>
</dbReference>
<evidence type="ECO:0000313" key="4">
    <source>
        <dbReference type="EMBL" id="CAJ1068528.1"/>
    </source>
</evidence>
<feature type="region of interest" description="Disordered" evidence="2">
    <location>
        <begin position="308"/>
        <end position="333"/>
    </location>
</feature>
<proteinExistence type="inferred from homology"/>
<dbReference type="Gene3D" id="2.60.40.640">
    <property type="match status" value="2"/>
</dbReference>
<dbReference type="InterPro" id="IPR011022">
    <property type="entry name" value="Arrestin_C-like"/>
</dbReference>
<evidence type="ECO:0000256" key="1">
    <source>
        <dbReference type="ARBA" id="ARBA00005298"/>
    </source>
</evidence>
<dbReference type="GO" id="GO:0007399">
    <property type="term" value="P:nervous system development"/>
    <property type="evidence" value="ECO:0007669"/>
    <property type="project" value="UniProtKB-ARBA"/>
</dbReference>
<feature type="compositionally biased region" description="Pro residues" evidence="2">
    <location>
        <begin position="416"/>
        <end position="430"/>
    </location>
</feature>
<evidence type="ECO:0000313" key="5">
    <source>
        <dbReference type="Proteomes" id="UP001178508"/>
    </source>
</evidence>
<dbReference type="InterPro" id="IPR011021">
    <property type="entry name" value="Arrestin-like_N"/>
</dbReference>
<keyword evidence="5" id="KW-1185">Reference proteome</keyword>
<dbReference type="EMBL" id="OY660875">
    <property type="protein sequence ID" value="CAJ1068528.1"/>
    <property type="molecule type" value="Genomic_DNA"/>
</dbReference>
<evidence type="ECO:0000256" key="2">
    <source>
        <dbReference type="SAM" id="MobiDB-lite"/>
    </source>
</evidence>
<accession>A0AAV1G7G4</accession>
<reference evidence="4" key="1">
    <citation type="submission" date="2023-08" db="EMBL/GenBank/DDBJ databases">
        <authorList>
            <person name="Alioto T."/>
            <person name="Alioto T."/>
            <person name="Gomez Garrido J."/>
        </authorList>
    </citation>
    <scope>NUCLEOTIDE SEQUENCE</scope>
</reference>
<gene>
    <name evidence="4" type="ORF">XNOV1_A019886</name>
</gene>
<dbReference type="GO" id="GO:0005737">
    <property type="term" value="C:cytoplasm"/>
    <property type="evidence" value="ECO:0007669"/>
    <property type="project" value="TreeGrafter"/>
</dbReference>
<dbReference type="GO" id="GO:0015031">
    <property type="term" value="P:protein transport"/>
    <property type="evidence" value="ECO:0007669"/>
    <property type="project" value="TreeGrafter"/>
</dbReference>
<dbReference type="GO" id="GO:0005886">
    <property type="term" value="C:plasma membrane"/>
    <property type="evidence" value="ECO:0007669"/>
    <property type="project" value="TreeGrafter"/>
</dbReference>
<dbReference type="AlphaFoldDB" id="A0AAV1G7G4"/>
<evidence type="ECO:0000259" key="3">
    <source>
        <dbReference type="SMART" id="SM01017"/>
    </source>
</evidence>